<comment type="caution">
    <text evidence="7">The sequence shown here is derived from an EMBL/GenBank/DDBJ whole genome shotgun (WGS) entry which is preliminary data.</text>
</comment>
<dbReference type="GO" id="GO:0046872">
    <property type="term" value="F:metal ion binding"/>
    <property type="evidence" value="ECO:0007669"/>
    <property type="project" value="UniProtKB-KW"/>
</dbReference>
<organism evidence="7 8">
    <name type="scientific">Pyxidicoccus fallax</name>
    <dbReference type="NCBI Taxonomy" id="394095"/>
    <lineage>
        <taxon>Bacteria</taxon>
        <taxon>Pseudomonadati</taxon>
        <taxon>Myxococcota</taxon>
        <taxon>Myxococcia</taxon>
        <taxon>Myxococcales</taxon>
        <taxon>Cystobacterineae</taxon>
        <taxon>Myxococcaceae</taxon>
        <taxon>Pyxidicoccus</taxon>
    </lineage>
</organism>
<keyword evidence="8" id="KW-1185">Reference proteome</keyword>
<dbReference type="InterPro" id="IPR019832">
    <property type="entry name" value="Mn/Fe_SOD_C"/>
</dbReference>
<gene>
    <name evidence="7" type="ORF">HG543_49505</name>
</gene>
<sequence length="202" mass="22911">MADVPQKKYTPMQFPHLKALKGLSDAVLDTHFKLYEGYVNRTNKLTESLSGLQLKGEAAGTNPAYAEMTRRLGFEYNGMVLHEYYFGNMKPGGSGQTPPAKLRKAMEESFGSFENWFTDFKAVATMPGIGWAVTFQDPRTGWLSNHWITLHETNNIAGFKPIIIMDAWEHAFTPDYKANERAKYVDAYFSNIDYDACEGRLK</sequence>
<feature type="binding site" evidence="5">
    <location>
        <position position="82"/>
    </location>
    <ligand>
        <name>Mn(2+)</name>
        <dbReference type="ChEBI" id="CHEBI:29035"/>
    </ligand>
</feature>
<dbReference type="Pfam" id="PF02777">
    <property type="entry name" value="Sod_Fe_C"/>
    <property type="match status" value="1"/>
</dbReference>
<feature type="binding site" evidence="5">
    <location>
        <position position="31"/>
    </location>
    <ligand>
        <name>Mn(2+)</name>
        <dbReference type="ChEBI" id="CHEBI:29035"/>
    </ligand>
</feature>
<reference evidence="7 8" key="1">
    <citation type="submission" date="2020-04" db="EMBL/GenBank/DDBJ databases">
        <title>Draft genome of Pyxidicoccus fallax type strain.</title>
        <authorList>
            <person name="Whitworth D.E."/>
        </authorList>
    </citation>
    <scope>NUCLEOTIDE SEQUENCE [LARGE SCALE GENOMIC DNA]</scope>
    <source>
        <strain evidence="7 8">DSM 14698</strain>
    </source>
</reference>
<dbReference type="SUPFAM" id="SSF54719">
    <property type="entry name" value="Fe,Mn superoxide dismutase (SOD), C-terminal domain"/>
    <property type="match status" value="1"/>
</dbReference>
<proteinExistence type="inferred from homology"/>
<evidence type="ECO:0000256" key="2">
    <source>
        <dbReference type="ARBA" id="ARBA00012682"/>
    </source>
</evidence>
<evidence type="ECO:0000313" key="8">
    <source>
        <dbReference type="Proteomes" id="UP000518300"/>
    </source>
</evidence>
<comment type="similarity">
    <text evidence="1">Belongs to the iron/manganese superoxide dismutase family.</text>
</comment>
<dbReference type="InterPro" id="IPR001189">
    <property type="entry name" value="Mn/Fe_SOD"/>
</dbReference>
<dbReference type="InterPro" id="IPR036314">
    <property type="entry name" value="SOD_C_sf"/>
</dbReference>
<accession>A0A848M0C8</accession>
<dbReference type="EMBL" id="JABBJJ010000483">
    <property type="protein sequence ID" value="NMO22844.1"/>
    <property type="molecule type" value="Genomic_DNA"/>
</dbReference>
<evidence type="ECO:0000256" key="1">
    <source>
        <dbReference type="ARBA" id="ARBA00008714"/>
    </source>
</evidence>
<dbReference type="PIRSF" id="PIRSF000349">
    <property type="entry name" value="SODismutase"/>
    <property type="match status" value="1"/>
</dbReference>
<dbReference type="PANTHER" id="PTHR11404">
    <property type="entry name" value="SUPEROXIDE DISMUTASE 2"/>
    <property type="match status" value="1"/>
</dbReference>
<dbReference type="EC" id="1.15.1.1" evidence="2"/>
<evidence type="ECO:0000256" key="3">
    <source>
        <dbReference type="ARBA" id="ARBA00022723"/>
    </source>
</evidence>
<feature type="domain" description="Manganese/iron superoxide dismutase C-terminal" evidence="6">
    <location>
        <begin position="100"/>
        <end position="198"/>
    </location>
</feature>
<evidence type="ECO:0000256" key="4">
    <source>
        <dbReference type="ARBA" id="ARBA00023002"/>
    </source>
</evidence>
<dbReference type="InterPro" id="IPR036324">
    <property type="entry name" value="Mn/Fe_SOD_N_sf"/>
</dbReference>
<name>A0A848M0C8_9BACT</name>
<dbReference type="SUPFAM" id="SSF46609">
    <property type="entry name" value="Fe,Mn superoxide dismutase (SOD), N-terminal domain"/>
    <property type="match status" value="1"/>
</dbReference>
<dbReference type="PANTHER" id="PTHR11404:SF6">
    <property type="entry name" value="SUPEROXIDE DISMUTASE [MN], MITOCHONDRIAL"/>
    <property type="match status" value="1"/>
</dbReference>
<evidence type="ECO:0000256" key="5">
    <source>
        <dbReference type="PIRSR" id="PIRSR000349-1"/>
    </source>
</evidence>
<dbReference type="GO" id="GO:0004784">
    <property type="term" value="F:superoxide dismutase activity"/>
    <property type="evidence" value="ECO:0007669"/>
    <property type="project" value="UniProtKB-EC"/>
</dbReference>
<protein>
    <recommendedName>
        <fullName evidence="2">superoxide dismutase</fullName>
        <ecNumber evidence="2">1.15.1.1</ecNumber>
    </recommendedName>
</protein>
<evidence type="ECO:0000259" key="6">
    <source>
        <dbReference type="Pfam" id="PF02777"/>
    </source>
</evidence>
<evidence type="ECO:0000313" key="7">
    <source>
        <dbReference type="EMBL" id="NMO22844.1"/>
    </source>
</evidence>
<keyword evidence="4" id="KW-0560">Oxidoreductase</keyword>
<feature type="binding site" evidence="5">
    <location>
        <position position="166"/>
    </location>
    <ligand>
        <name>Mn(2+)</name>
        <dbReference type="ChEBI" id="CHEBI:29035"/>
    </ligand>
</feature>
<dbReference type="Gene3D" id="3.55.40.20">
    <property type="entry name" value="Iron/manganese superoxide dismutase, C-terminal domain"/>
    <property type="match status" value="1"/>
</dbReference>
<keyword evidence="3 5" id="KW-0479">Metal-binding</keyword>
<dbReference type="InterPro" id="IPR050265">
    <property type="entry name" value="Fe/Mn_Superoxide_Dismutase"/>
</dbReference>
<dbReference type="RefSeq" id="WP_169351968.1">
    <property type="nucleotide sequence ID" value="NZ_JABBJJ010000483.1"/>
</dbReference>
<feature type="binding site" evidence="5">
    <location>
        <position position="170"/>
    </location>
    <ligand>
        <name>Mn(2+)</name>
        <dbReference type="ChEBI" id="CHEBI:29035"/>
    </ligand>
</feature>
<dbReference type="Proteomes" id="UP000518300">
    <property type="component" value="Unassembled WGS sequence"/>
</dbReference>
<dbReference type="AlphaFoldDB" id="A0A848M0C8"/>